<proteinExistence type="predicted"/>
<comment type="caution">
    <text evidence="2">The sequence shown here is derived from an EMBL/GenBank/DDBJ whole genome shotgun (WGS) entry which is preliminary data.</text>
</comment>
<evidence type="ECO:0000313" key="3">
    <source>
        <dbReference type="Proteomes" id="UP000480246"/>
    </source>
</evidence>
<protein>
    <recommendedName>
        <fullName evidence="4">DUF5590 domain-containing protein</fullName>
    </recommendedName>
</protein>
<keyword evidence="1" id="KW-0472">Membrane</keyword>
<accession>A0A7C8GVS8</accession>
<evidence type="ECO:0008006" key="4">
    <source>
        <dbReference type="Google" id="ProtNLM"/>
    </source>
</evidence>
<dbReference type="EMBL" id="WEID01000017">
    <property type="protein sequence ID" value="KAB8138454.1"/>
    <property type="molecule type" value="Genomic_DNA"/>
</dbReference>
<dbReference type="OrthoDB" id="2381181at2"/>
<keyword evidence="1" id="KW-0812">Transmembrane</keyword>
<dbReference type="Proteomes" id="UP000480246">
    <property type="component" value="Unassembled WGS sequence"/>
</dbReference>
<evidence type="ECO:0000313" key="2">
    <source>
        <dbReference type="EMBL" id="KAB8138454.1"/>
    </source>
</evidence>
<dbReference type="RefSeq" id="WP_153401842.1">
    <property type="nucleotide sequence ID" value="NZ_ML762425.1"/>
</dbReference>
<evidence type="ECO:0000256" key="1">
    <source>
        <dbReference type="SAM" id="Phobius"/>
    </source>
</evidence>
<keyword evidence="3" id="KW-1185">Reference proteome</keyword>
<organism evidence="2 3">
    <name type="scientific">Gracilibacillus oryzae</name>
    <dbReference type="NCBI Taxonomy" id="1672701"/>
    <lineage>
        <taxon>Bacteria</taxon>
        <taxon>Bacillati</taxon>
        <taxon>Bacillota</taxon>
        <taxon>Bacilli</taxon>
        <taxon>Bacillales</taxon>
        <taxon>Bacillaceae</taxon>
        <taxon>Gracilibacillus</taxon>
    </lineage>
</organism>
<feature type="transmembrane region" description="Helical" evidence="1">
    <location>
        <begin position="16"/>
        <end position="36"/>
    </location>
</feature>
<sequence>MGKLFLPFIELKKSVVISWIAIILFGGVLFYFIHIYKQVMDDKVSQYDEVRQYLLEEEPTISKINTIERYHGDKLYYVADAEMEENNAFIFVTENDTDFHYNVYNKDDFYATDEILTEWQNSCSNCKLINSAIGMLNGNPALEIKYMLDKQLVYEHVLLSDKSTYTLTIDPLIN</sequence>
<reference evidence="2 3" key="1">
    <citation type="submission" date="2019-10" db="EMBL/GenBank/DDBJ databases">
        <title>Gracilibacillus sp. nov. isolated from rice seeds.</title>
        <authorList>
            <person name="He S."/>
        </authorList>
    </citation>
    <scope>NUCLEOTIDE SEQUENCE [LARGE SCALE GENOMIC DNA]</scope>
    <source>
        <strain evidence="2 3">TD8</strain>
    </source>
</reference>
<keyword evidence="1" id="KW-1133">Transmembrane helix</keyword>
<dbReference type="AlphaFoldDB" id="A0A7C8GVS8"/>
<gene>
    <name evidence="2" type="ORF">F9U64_04710</name>
</gene>
<name>A0A7C8GVS8_9BACI</name>